<dbReference type="InterPro" id="IPR019887">
    <property type="entry name" value="Tscrpt_reg_AsnC/Lrp_C"/>
</dbReference>
<comment type="caution">
    <text evidence="2">The sequence shown here is derived from an EMBL/GenBank/DDBJ whole genome shotgun (WGS) entry which is preliminary data.</text>
</comment>
<reference evidence="2" key="1">
    <citation type="journal article" date="2014" name="Front. Microbiol.">
        <title>High frequency of phylogenetically diverse reductive dehalogenase-homologous genes in deep subseafloor sedimentary metagenomes.</title>
        <authorList>
            <person name="Kawai M."/>
            <person name="Futagami T."/>
            <person name="Toyoda A."/>
            <person name="Takaki Y."/>
            <person name="Nishi S."/>
            <person name="Hori S."/>
            <person name="Arai W."/>
            <person name="Tsubouchi T."/>
            <person name="Morono Y."/>
            <person name="Uchiyama I."/>
            <person name="Ito T."/>
            <person name="Fujiyama A."/>
            <person name="Inagaki F."/>
            <person name="Takami H."/>
        </authorList>
    </citation>
    <scope>NUCLEOTIDE SEQUENCE</scope>
    <source>
        <strain evidence="2">Expedition CK06-06</strain>
    </source>
</reference>
<accession>X1EZ03</accession>
<gene>
    <name evidence="2" type="ORF">S03H2_02479</name>
</gene>
<name>X1EZ03_9ZZZZ</name>
<dbReference type="Gene3D" id="3.30.70.920">
    <property type="match status" value="1"/>
</dbReference>
<evidence type="ECO:0000259" key="1">
    <source>
        <dbReference type="Pfam" id="PF01037"/>
    </source>
</evidence>
<dbReference type="EMBL" id="BARU01000832">
    <property type="protein sequence ID" value="GAH25540.1"/>
    <property type="molecule type" value="Genomic_DNA"/>
</dbReference>
<dbReference type="AlphaFoldDB" id="X1EZ03"/>
<dbReference type="SUPFAM" id="SSF54909">
    <property type="entry name" value="Dimeric alpha+beta barrel"/>
    <property type="match status" value="1"/>
</dbReference>
<dbReference type="InterPro" id="IPR011008">
    <property type="entry name" value="Dimeric_a/b-barrel"/>
</dbReference>
<dbReference type="Pfam" id="PF01037">
    <property type="entry name" value="AsnC_trans_reg"/>
    <property type="match status" value="1"/>
</dbReference>
<evidence type="ECO:0000313" key="2">
    <source>
        <dbReference type="EMBL" id="GAH25540.1"/>
    </source>
</evidence>
<sequence length="81" mass="9245">MTMKAITLCKLGMSVIEKVIDELKEIPQIKRVMSLTGDYDVLIEIVVDSSEELYSIFAKKIDLIEGIIDSNTHVVMRSWEK</sequence>
<proteinExistence type="predicted"/>
<organism evidence="2">
    <name type="scientific">marine sediment metagenome</name>
    <dbReference type="NCBI Taxonomy" id="412755"/>
    <lineage>
        <taxon>unclassified sequences</taxon>
        <taxon>metagenomes</taxon>
        <taxon>ecological metagenomes</taxon>
    </lineage>
</organism>
<feature type="domain" description="Transcription regulator AsnC/Lrp ligand binding" evidence="1">
    <location>
        <begin position="16"/>
        <end position="77"/>
    </location>
</feature>
<protein>
    <recommendedName>
        <fullName evidence="1">Transcription regulator AsnC/Lrp ligand binding domain-containing protein</fullName>
    </recommendedName>
</protein>